<sequence length="35" mass="4016">MMKSIHYGHQIVALANLMPVDDSVDELDSYMYQTV</sequence>
<proteinExistence type="predicted"/>
<dbReference type="InterPro" id="IPR030662">
    <property type="entry name" value="DPH6/MJ0570"/>
</dbReference>
<dbReference type="GO" id="GO:0017183">
    <property type="term" value="P:protein histidyl modification to diphthamide"/>
    <property type="evidence" value="ECO:0007669"/>
    <property type="project" value="TreeGrafter"/>
</dbReference>
<reference evidence="1 2" key="1">
    <citation type="journal article" date="2018" name="Front. Plant Sci.">
        <title>Red Clover (Trifolium pratense) and Zigzag Clover (T. medium) - A Picture of Genomic Similarities and Differences.</title>
        <authorList>
            <person name="Dluhosova J."/>
            <person name="Istvanek J."/>
            <person name="Nedelnik J."/>
            <person name="Repkova J."/>
        </authorList>
    </citation>
    <scope>NUCLEOTIDE SEQUENCE [LARGE SCALE GENOMIC DNA]</scope>
    <source>
        <strain evidence="2">cv. 10/8</strain>
        <tissue evidence="1">Leaf</tissue>
    </source>
</reference>
<dbReference type="EMBL" id="LXQA010894131">
    <property type="protein sequence ID" value="MCI75925.1"/>
    <property type="molecule type" value="Genomic_DNA"/>
</dbReference>
<dbReference type="GO" id="GO:0017178">
    <property type="term" value="F:diphthine-ammonia ligase activity"/>
    <property type="evidence" value="ECO:0007669"/>
    <property type="project" value="TreeGrafter"/>
</dbReference>
<organism evidence="1 2">
    <name type="scientific">Trifolium medium</name>
    <dbReference type="NCBI Taxonomy" id="97028"/>
    <lineage>
        <taxon>Eukaryota</taxon>
        <taxon>Viridiplantae</taxon>
        <taxon>Streptophyta</taxon>
        <taxon>Embryophyta</taxon>
        <taxon>Tracheophyta</taxon>
        <taxon>Spermatophyta</taxon>
        <taxon>Magnoliopsida</taxon>
        <taxon>eudicotyledons</taxon>
        <taxon>Gunneridae</taxon>
        <taxon>Pentapetalae</taxon>
        <taxon>rosids</taxon>
        <taxon>fabids</taxon>
        <taxon>Fabales</taxon>
        <taxon>Fabaceae</taxon>
        <taxon>Papilionoideae</taxon>
        <taxon>50 kb inversion clade</taxon>
        <taxon>NPAAA clade</taxon>
        <taxon>Hologalegina</taxon>
        <taxon>IRL clade</taxon>
        <taxon>Trifolieae</taxon>
        <taxon>Trifolium</taxon>
    </lineage>
</organism>
<keyword evidence="2" id="KW-1185">Reference proteome</keyword>
<evidence type="ECO:0000313" key="1">
    <source>
        <dbReference type="EMBL" id="MCI75925.1"/>
    </source>
</evidence>
<protein>
    <submittedName>
        <fullName evidence="1">Diphthine-ammonia ligase-like</fullName>
    </submittedName>
</protein>
<comment type="caution">
    <text evidence="1">The sequence shown here is derived from an EMBL/GenBank/DDBJ whole genome shotgun (WGS) entry which is preliminary data.</text>
</comment>
<name>A0A392UVU5_9FABA</name>
<dbReference type="PANTHER" id="PTHR12196">
    <property type="entry name" value="DOMAIN OF UNKNOWN FUNCTION 71 DUF71 -CONTAINING PROTEIN"/>
    <property type="match status" value="1"/>
</dbReference>
<dbReference type="AlphaFoldDB" id="A0A392UVU5"/>
<evidence type="ECO:0000313" key="2">
    <source>
        <dbReference type="Proteomes" id="UP000265520"/>
    </source>
</evidence>
<dbReference type="Proteomes" id="UP000265520">
    <property type="component" value="Unassembled WGS sequence"/>
</dbReference>
<accession>A0A392UVU5</accession>
<dbReference type="PANTHER" id="PTHR12196:SF2">
    <property type="entry name" value="DIPHTHINE--AMMONIA LIGASE"/>
    <property type="match status" value="1"/>
</dbReference>
<dbReference type="InterPro" id="IPR014729">
    <property type="entry name" value="Rossmann-like_a/b/a_fold"/>
</dbReference>
<keyword evidence="1" id="KW-0436">Ligase</keyword>
<dbReference type="Gene3D" id="3.40.50.620">
    <property type="entry name" value="HUPs"/>
    <property type="match status" value="1"/>
</dbReference>